<evidence type="ECO:0000313" key="6">
    <source>
        <dbReference type="EMBL" id="KAB7135738.1"/>
    </source>
</evidence>
<evidence type="ECO:0000313" key="26">
    <source>
        <dbReference type="Proteomes" id="UP000481350"/>
    </source>
</evidence>
<dbReference type="EMBL" id="WDWU01000002">
    <property type="protein sequence ID" value="KAB7057844.1"/>
    <property type="molecule type" value="Genomic_DNA"/>
</dbReference>
<evidence type="ECO:0000313" key="17">
    <source>
        <dbReference type="Proteomes" id="UP000265775"/>
    </source>
</evidence>
<evidence type="ECO:0000313" key="5">
    <source>
        <dbReference type="EMBL" id="KAB7070740.1"/>
    </source>
</evidence>
<evidence type="ECO:0000313" key="27">
    <source>
        <dbReference type="Proteomes" id="UP000491334"/>
    </source>
</evidence>
<evidence type="ECO:0000313" key="18">
    <source>
        <dbReference type="Proteomes" id="UP000432196"/>
    </source>
</evidence>
<reference evidence="18 19" key="2">
    <citation type="journal article" date="2019" name="Nat. Med.">
        <title>A library of human gut bacterial isolates paired with longitudinal multiomics data enables mechanistic microbiome research.</title>
        <authorList>
            <person name="Poyet M."/>
            <person name="Groussin M."/>
            <person name="Gibbons S.M."/>
            <person name="Avila-Pacheco J."/>
            <person name="Jiang X."/>
            <person name="Kearney S.M."/>
            <person name="Perrotta A.R."/>
            <person name="Berdy B."/>
            <person name="Zhao S."/>
            <person name="Lieberman T.D."/>
            <person name="Swanson P.K."/>
            <person name="Smith M."/>
            <person name="Roesemann S."/>
            <person name="Alexander J.E."/>
            <person name="Rich S.A."/>
            <person name="Livny J."/>
            <person name="Vlamakis H."/>
            <person name="Clish C."/>
            <person name="Bullock K."/>
            <person name="Deik A."/>
            <person name="Scott J."/>
            <person name="Pierce K.A."/>
            <person name="Xavier R.J."/>
            <person name="Alm E.J."/>
        </authorList>
    </citation>
    <scope>NUCLEOTIDE SEQUENCE [LARGE SCALE GENOMIC DNA]</scope>
    <source>
        <strain evidence="8 20">BIOML-A118</strain>
        <strain evidence="7 24">BIOML-A136</strain>
        <strain evidence="6 21">BIOML-A166</strain>
        <strain evidence="5 18">BIOML-A201</strain>
        <strain evidence="4 23">BIOML-A210</strain>
        <strain evidence="2 26">BIOML-A283</strain>
        <strain evidence="3 27">BIOML-A284</strain>
        <strain evidence="1 25">BIOML-A320</strain>
        <strain evidence="10 22">BIOML-A395</strain>
        <strain evidence="11">BIOML-A409</strain>
        <strain evidence="9 19">BIOML-A75</strain>
    </source>
</reference>
<dbReference type="EMBL" id="WDWL01000016">
    <property type="protein sequence ID" value="KAB7070740.1"/>
    <property type="molecule type" value="Genomic_DNA"/>
</dbReference>
<evidence type="ECO:0000313" key="9">
    <source>
        <dbReference type="EMBL" id="KAB7321617.1"/>
    </source>
</evidence>
<dbReference type="Proteomes" id="UP000261186">
    <property type="component" value="Unassembled WGS sequence"/>
</dbReference>
<dbReference type="EMBL" id="QSRH01000013">
    <property type="protein sequence ID" value="RGL01619.1"/>
    <property type="molecule type" value="Genomic_DNA"/>
</dbReference>
<evidence type="ECO:0000313" key="1">
    <source>
        <dbReference type="EMBL" id="KAB6838187.1"/>
    </source>
</evidence>
<dbReference type="Proteomes" id="UP000491334">
    <property type="component" value="Unassembled WGS sequence"/>
</dbReference>
<evidence type="ECO:0000313" key="2">
    <source>
        <dbReference type="EMBL" id="KAB6910290.1"/>
    </source>
</evidence>
<evidence type="ECO:0000313" key="4">
    <source>
        <dbReference type="EMBL" id="KAB7057844.1"/>
    </source>
</evidence>
<dbReference type="EMBL" id="WDTJ01000018">
    <property type="protein sequence ID" value="KAB7234580.1"/>
    <property type="molecule type" value="Genomic_DNA"/>
</dbReference>
<evidence type="ECO:0000313" key="12">
    <source>
        <dbReference type="EMBL" id="RGL01619.1"/>
    </source>
</evidence>
<dbReference type="Proteomes" id="UP000467387">
    <property type="component" value="Unassembled WGS sequence"/>
</dbReference>
<evidence type="ECO:0000313" key="16">
    <source>
        <dbReference type="Proteomes" id="UP000261288"/>
    </source>
</evidence>
<comment type="caution">
    <text evidence="14">The sequence shown here is derived from an EMBL/GenBank/DDBJ whole genome shotgun (WGS) entry which is preliminary data.</text>
</comment>
<gene>
    <name evidence="14" type="ORF">DWV59_03180</name>
    <name evidence="13" type="ORF">DXC63_09375</name>
    <name evidence="12" type="ORF">DXC85_09755</name>
    <name evidence="9" type="ORF">GBB65_09715</name>
    <name evidence="8" type="ORF">GBC43_09650</name>
    <name evidence="7" type="ORF">GBC45_01680</name>
    <name evidence="6" type="ORF">GBC97_05195</name>
    <name evidence="5" type="ORF">GBI83_10195</name>
    <name evidence="4" type="ORF">GBI87_02015</name>
    <name evidence="2" type="ORF">GBJ98_10620</name>
    <name evidence="3" type="ORF">GBK06_10365</name>
    <name evidence="1" type="ORF">GBK08_05295</name>
    <name evidence="10" type="ORF">GT999_09125</name>
    <name evidence="11" type="ORF">GUA24_09060</name>
</gene>
<dbReference type="Proteomes" id="UP000481350">
    <property type="component" value="Unassembled WGS sequence"/>
</dbReference>
<dbReference type="Proteomes" id="UP000476628">
    <property type="component" value="Unassembled WGS sequence"/>
</dbReference>
<evidence type="ECO:0000313" key="3">
    <source>
        <dbReference type="EMBL" id="KAB6916049.1"/>
    </source>
</evidence>
<evidence type="ECO:0000313" key="25">
    <source>
        <dbReference type="Proteomes" id="UP000478746"/>
    </source>
</evidence>
<dbReference type="Proteomes" id="UP000432196">
    <property type="component" value="Unassembled WGS sequence"/>
</dbReference>
<dbReference type="Proteomes" id="UP000478746">
    <property type="component" value="Unassembled WGS sequence"/>
</dbReference>
<evidence type="ECO:0000313" key="20">
    <source>
        <dbReference type="Proteomes" id="UP000460333"/>
    </source>
</evidence>
<dbReference type="EMBL" id="WDUB01000001">
    <property type="protein sequence ID" value="KAB7204440.1"/>
    <property type="molecule type" value="Genomic_DNA"/>
</dbReference>
<protein>
    <submittedName>
        <fullName evidence="14">Uncharacterized protein</fullName>
    </submittedName>
</protein>
<evidence type="ECO:0000313" key="22">
    <source>
        <dbReference type="Proteomes" id="UP000466472"/>
    </source>
</evidence>
<evidence type="ECO:0000313" key="8">
    <source>
        <dbReference type="EMBL" id="KAB7234580.1"/>
    </source>
</evidence>
<dbReference type="EMBL" id="WXEF01000027">
    <property type="protein sequence ID" value="MZR89417.1"/>
    <property type="molecule type" value="Genomic_DNA"/>
</dbReference>
<organism evidence="14 17">
    <name type="scientific">Bifidobacterium longum</name>
    <dbReference type="NCBI Taxonomy" id="216816"/>
    <lineage>
        <taxon>Bacteria</taxon>
        <taxon>Bacillati</taxon>
        <taxon>Actinomycetota</taxon>
        <taxon>Actinomycetes</taxon>
        <taxon>Bifidobacteriales</taxon>
        <taxon>Bifidobacteriaceae</taxon>
        <taxon>Bifidobacterium</taxon>
    </lineage>
</organism>
<dbReference type="EMBL" id="WDRV01000014">
    <property type="protein sequence ID" value="KAB7321617.1"/>
    <property type="molecule type" value="Genomic_DNA"/>
</dbReference>
<evidence type="ECO:0000313" key="24">
    <source>
        <dbReference type="Proteomes" id="UP000476628"/>
    </source>
</evidence>
<proteinExistence type="predicted"/>
<dbReference type="EMBL" id="WDZP01000036">
    <property type="protein sequence ID" value="KAB6916049.1"/>
    <property type="molecule type" value="Genomic_DNA"/>
</dbReference>
<dbReference type="EMBL" id="WDZO01000040">
    <property type="protein sequence ID" value="KAB6910290.1"/>
    <property type="molecule type" value="Genomic_DNA"/>
</dbReference>
<dbReference type="AlphaFoldDB" id="A0A269T874"/>
<dbReference type="Proteomes" id="UP000460333">
    <property type="component" value="Unassembled WGS sequence"/>
</dbReference>
<dbReference type="EMBL" id="QSAR01000003">
    <property type="protein sequence ID" value="RGW65137.1"/>
    <property type="molecule type" value="Genomic_DNA"/>
</dbReference>
<evidence type="ECO:0000313" key="23">
    <source>
        <dbReference type="Proteomes" id="UP000467387"/>
    </source>
</evidence>
<evidence type="ECO:0000313" key="15">
    <source>
        <dbReference type="Proteomes" id="UP000261186"/>
    </source>
</evidence>
<reference evidence="15 16" key="1">
    <citation type="submission" date="2018-08" db="EMBL/GenBank/DDBJ databases">
        <title>A genome reference for cultivated species of the human gut microbiota.</title>
        <authorList>
            <person name="Zou Y."/>
            <person name="Xue W."/>
            <person name="Luo G."/>
        </authorList>
    </citation>
    <scope>NUCLEOTIDE SEQUENCE [LARGE SCALE GENOMIC DNA]</scope>
    <source>
        <strain evidence="14 17">AF11-12</strain>
        <strain evidence="13 16">TF06-45A</strain>
        <strain evidence="12 15">TF08-4AC</strain>
    </source>
</reference>
<dbReference type="EMBL" id="WXDR01000024">
    <property type="protein sequence ID" value="MZU09129.1"/>
    <property type="molecule type" value="Genomic_DNA"/>
</dbReference>
<evidence type="ECO:0000313" key="11">
    <source>
        <dbReference type="EMBL" id="MZU09129.1"/>
    </source>
</evidence>
<dbReference type="Proteomes" id="UP000466472">
    <property type="component" value="Unassembled WGS sequence"/>
</dbReference>
<evidence type="ECO:0000313" key="13">
    <source>
        <dbReference type="EMBL" id="RGL46373.1"/>
    </source>
</evidence>
<dbReference type="Proteomes" id="UP000265775">
    <property type="component" value="Unassembled WGS sequence"/>
</dbReference>
<dbReference type="Proteomes" id="UP000638311">
    <property type="component" value="Unassembled WGS sequence"/>
</dbReference>
<evidence type="ECO:0000313" key="21">
    <source>
        <dbReference type="Proteomes" id="UP000461165"/>
    </source>
</evidence>
<sequence length="201" mass="21041">MFELSCHTSGSRTSSSQAMPVSLRAHSAACSAAMFHNAHGTPPRSGCDAQNVRSSAYAVMTDSSVTGIIVWYRRSASVATNSLAAANVSMRCCSAVTGGPTSSQDSTSVALQCAASPSTSRCKETNSLANSSEVSPVTRRRVDNSIGVIRYRSFRFVHSVVSLLGFAASRHKAHLAHLTIAQTTGMAMIASPTTSSHEEPA</sequence>
<evidence type="ECO:0000313" key="7">
    <source>
        <dbReference type="EMBL" id="KAB7204440.1"/>
    </source>
</evidence>
<dbReference type="Proteomes" id="UP000261288">
    <property type="component" value="Unassembled WGS sequence"/>
</dbReference>
<dbReference type="EMBL" id="WDVF01000008">
    <property type="protein sequence ID" value="KAB7135738.1"/>
    <property type="molecule type" value="Genomic_DNA"/>
</dbReference>
<dbReference type="EMBL" id="WEAY01000008">
    <property type="protein sequence ID" value="KAB6838187.1"/>
    <property type="molecule type" value="Genomic_DNA"/>
</dbReference>
<evidence type="ECO:0000313" key="19">
    <source>
        <dbReference type="Proteomes" id="UP000451234"/>
    </source>
</evidence>
<dbReference type="Proteomes" id="UP000451234">
    <property type="component" value="Unassembled WGS sequence"/>
</dbReference>
<evidence type="ECO:0000313" key="10">
    <source>
        <dbReference type="EMBL" id="MZR89417.1"/>
    </source>
</evidence>
<evidence type="ECO:0000313" key="14">
    <source>
        <dbReference type="EMBL" id="RGW65137.1"/>
    </source>
</evidence>
<dbReference type="EMBL" id="QSRZ01000010">
    <property type="protein sequence ID" value="RGL46373.1"/>
    <property type="molecule type" value="Genomic_DNA"/>
</dbReference>
<dbReference type="Proteomes" id="UP000461165">
    <property type="component" value="Unassembled WGS sequence"/>
</dbReference>
<name>A0A269T874_BIFLN</name>
<accession>A0A269T874</accession>